<accession>B7JVD7</accession>
<gene>
    <name evidence="1" type="ordered locus">PCC8801_4348</name>
</gene>
<dbReference type="AlphaFoldDB" id="B7JVD7"/>
<sequence length="51" mass="5803">MKSHSHTNPSRNDVHSIAAQARLLASQNRQKQQNRQLSMLYRLASEVGTEL</sequence>
<dbReference type="KEGG" id="cyp:PCC8801_4348"/>
<evidence type="ECO:0000313" key="2">
    <source>
        <dbReference type="Proteomes" id="UP000008204"/>
    </source>
</evidence>
<proteinExistence type="predicted"/>
<keyword evidence="2" id="KW-1185">Reference proteome</keyword>
<dbReference type="EMBL" id="CP001287">
    <property type="protein sequence ID" value="ACK68270.1"/>
    <property type="molecule type" value="Genomic_DNA"/>
</dbReference>
<evidence type="ECO:0000313" key="1">
    <source>
        <dbReference type="EMBL" id="ACK68270.1"/>
    </source>
</evidence>
<dbReference type="STRING" id="41431.PCC8801_4348"/>
<name>B7JVD7_RIPO1</name>
<dbReference type="Proteomes" id="UP000008204">
    <property type="component" value="Chromosome"/>
</dbReference>
<reference evidence="2" key="1">
    <citation type="journal article" date="2011" name="MBio">
        <title>Novel metabolic attributes of the genus Cyanothece, comprising a group of unicellular nitrogen-fixing Cyanobacteria.</title>
        <authorList>
            <person name="Bandyopadhyay A."/>
            <person name="Elvitigala T."/>
            <person name="Welsh E."/>
            <person name="Stockel J."/>
            <person name="Liberton M."/>
            <person name="Min H."/>
            <person name="Sherman L.A."/>
            <person name="Pakrasi H.B."/>
        </authorList>
    </citation>
    <scope>NUCLEOTIDE SEQUENCE [LARGE SCALE GENOMIC DNA]</scope>
    <source>
        <strain evidence="2">PCC 8801</strain>
    </source>
</reference>
<protein>
    <submittedName>
        <fullName evidence="1">Uncharacterized protein</fullName>
    </submittedName>
</protein>
<dbReference type="RefSeq" id="WP_015957396.1">
    <property type="nucleotide sequence ID" value="NC_011726.1"/>
</dbReference>
<dbReference type="HOGENOM" id="CLU_212012_0_0_3"/>
<organism evidence="1 2">
    <name type="scientific">Rippkaea orientalis (strain PCC 8801 / RF-1)</name>
    <name type="common">Cyanothece sp. (strain PCC 8801)</name>
    <dbReference type="NCBI Taxonomy" id="41431"/>
    <lineage>
        <taxon>Bacteria</taxon>
        <taxon>Bacillati</taxon>
        <taxon>Cyanobacteriota</taxon>
        <taxon>Cyanophyceae</taxon>
        <taxon>Oscillatoriophycideae</taxon>
        <taxon>Chroococcales</taxon>
        <taxon>Aphanothecaceae</taxon>
        <taxon>Rippkaea</taxon>
        <taxon>Rippkaea orientalis</taxon>
    </lineage>
</organism>